<dbReference type="GO" id="GO:0008725">
    <property type="term" value="F:DNA-3-methyladenine glycosylase activity"/>
    <property type="evidence" value="ECO:0007669"/>
    <property type="project" value="TreeGrafter"/>
</dbReference>
<dbReference type="GO" id="GO:0005634">
    <property type="term" value="C:nucleus"/>
    <property type="evidence" value="ECO:0007669"/>
    <property type="project" value="TreeGrafter"/>
</dbReference>
<dbReference type="FunCoup" id="A0A2J6T1B9">
    <property type="interactions" value="65"/>
</dbReference>
<keyword evidence="7" id="KW-1185">Reference proteome</keyword>
<feature type="compositionally biased region" description="Low complexity" evidence="4">
    <location>
        <begin position="1"/>
        <end position="13"/>
    </location>
</feature>
<evidence type="ECO:0000256" key="2">
    <source>
        <dbReference type="ARBA" id="ARBA00022763"/>
    </source>
</evidence>
<dbReference type="Proteomes" id="UP000235371">
    <property type="component" value="Unassembled WGS sequence"/>
</dbReference>
<protein>
    <submittedName>
        <fullName evidence="6">DNA glycosylase</fullName>
    </submittedName>
</protein>
<dbReference type="PANTHER" id="PTHR43003">
    <property type="entry name" value="DNA-3-METHYLADENINE GLYCOSYLASE"/>
    <property type="match status" value="1"/>
</dbReference>
<dbReference type="InParanoid" id="A0A2J6T1B9"/>
<dbReference type="Pfam" id="PF00730">
    <property type="entry name" value="HhH-GPD"/>
    <property type="match status" value="1"/>
</dbReference>
<evidence type="ECO:0000313" key="6">
    <source>
        <dbReference type="EMBL" id="PMD56818.1"/>
    </source>
</evidence>
<evidence type="ECO:0000259" key="5">
    <source>
        <dbReference type="SMART" id="SM00478"/>
    </source>
</evidence>
<dbReference type="SUPFAM" id="SSF48150">
    <property type="entry name" value="DNA-glycosylase"/>
    <property type="match status" value="1"/>
</dbReference>
<dbReference type="GO" id="GO:0006285">
    <property type="term" value="P:base-excision repair, AP site formation"/>
    <property type="evidence" value="ECO:0007669"/>
    <property type="project" value="TreeGrafter"/>
</dbReference>
<sequence length="365" mass="39812">MSSRRSARLSGASPNLKQASSAANDMPPPQVANISKKRKNPSKDDVPAAAPSTPKRKKATKSVPPMTPTPSAIGLMTAPYSSGDIDDSTPPPLNRLAVPNGTNAPLVTPETHRLLANKAVDQVSPSKKGNIKSTTGTLLEEALAHLVKVEPRLKAVIEKHHCHVFSPEGLAEEIDPFRSLVSGIISQQVSGAAAKSIKAKFVALFNTDEPDAAQHSFPTPSQVCSNSIEVLRTAGLSQRKAEYVHGLAQKFHSGEITTEMLFNASYEEVLEELVKVRGLGKWSVEMFACFGLKRMDVFSTGDLGVQRGMAALMGRDVGKLKSKGGKWKYMSEKEMEEISEKFQPYRSVFMWYCWRVEEVDVSTME</sequence>
<dbReference type="GO" id="GO:0032993">
    <property type="term" value="C:protein-DNA complex"/>
    <property type="evidence" value="ECO:0007669"/>
    <property type="project" value="TreeGrafter"/>
</dbReference>
<dbReference type="GO" id="GO:0043916">
    <property type="term" value="F:DNA-7-methylguanine glycosylase activity"/>
    <property type="evidence" value="ECO:0007669"/>
    <property type="project" value="TreeGrafter"/>
</dbReference>
<dbReference type="RefSeq" id="XP_024733722.1">
    <property type="nucleotide sequence ID" value="XM_024880692.1"/>
</dbReference>
<dbReference type="EMBL" id="KZ613847">
    <property type="protein sequence ID" value="PMD56818.1"/>
    <property type="molecule type" value="Genomic_DNA"/>
</dbReference>
<dbReference type="AlphaFoldDB" id="A0A2J6T1B9"/>
<dbReference type="InterPro" id="IPR003265">
    <property type="entry name" value="HhH-GPD_domain"/>
</dbReference>
<evidence type="ECO:0000256" key="1">
    <source>
        <dbReference type="ARBA" id="ARBA00010817"/>
    </source>
</evidence>
<dbReference type="OrthoDB" id="415889at2759"/>
<dbReference type="GO" id="GO:0006307">
    <property type="term" value="P:DNA alkylation repair"/>
    <property type="evidence" value="ECO:0007669"/>
    <property type="project" value="TreeGrafter"/>
</dbReference>
<gene>
    <name evidence="6" type="ORF">K444DRAFT_615248</name>
</gene>
<dbReference type="CDD" id="cd00056">
    <property type="entry name" value="ENDO3c"/>
    <property type="match status" value="1"/>
</dbReference>
<dbReference type="FunFam" id="1.10.340.30:FF:000004">
    <property type="entry name" value="DNA-3-methyladenine glycosylase II"/>
    <property type="match status" value="1"/>
</dbReference>
<feature type="region of interest" description="Disordered" evidence="4">
    <location>
        <begin position="1"/>
        <end position="73"/>
    </location>
</feature>
<comment type="similarity">
    <text evidence="1">Belongs to the alkylbase DNA glycosidase AlkA family.</text>
</comment>
<dbReference type="GO" id="GO:0032131">
    <property type="term" value="F:alkylated DNA binding"/>
    <property type="evidence" value="ECO:0007669"/>
    <property type="project" value="TreeGrafter"/>
</dbReference>
<reference evidence="6 7" key="1">
    <citation type="submission" date="2016-04" db="EMBL/GenBank/DDBJ databases">
        <title>A degradative enzymes factory behind the ericoid mycorrhizal symbiosis.</title>
        <authorList>
            <consortium name="DOE Joint Genome Institute"/>
            <person name="Martino E."/>
            <person name="Morin E."/>
            <person name="Grelet G."/>
            <person name="Kuo A."/>
            <person name="Kohler A."/>
            <person name="Daghino S."/>
            <person name="Barry K."/>
            <person name="Choi C."/>
            <person name="Cichocki N."/>
            <person name="Clum A."/>
            <person name="Copeland A."/>
            <person name="Hainaut M."/>
            <person name="Haridas S."/>
            <person name="Labutti K."/>
            <person name="Lindquist E."/>
            <person name="Lipzen A."/>
            <person name="Khouja H.-R."/>
            <person name="Murat C."/>
            <person name="Ohm R."/>
            <person name="Olson A."/>
            <person name="Spatafora J."/>
            <person name="Veneault-Fourrey C."/>
            <person name="Henrissat B."/>
            <person name="Grigoriev I."/>
            <person name="Martin F."/>
            <person name="Perotto S."/>
        </authorList>
    </citation>
    <scope>NUCLEOTIDE SEQUENCE [LARGE SCALE GENOMIC DNA]</scope>
    <source>
        <strain evidence="6 7">E</strain>
    </source>
</reference>
<proteinExistence type="inferred from homology"/>
<keyword evidence="3" id="KW-0234">DNA repair</keyword>
<dbReference type="Gene3D" id="1.10.1670.40">
    <property type="match status" value="1"/>
</dbReference>
<name>A0A2J6T1B9_9HELO</name>
<dbReference type="Gene3D" id="1.10.340.30">
    <property type="entry name" value="Hypothetical protein, domain 2"/>
    <property type="match status" value="1"/>
</dbReference>
<organism evidence="6 7">
    <name type="scientific">Hyaloscypha bicolor E</name>
    <dbReference type="NCBI Taxonomy" id="1095630"/>
    <lineage>
        <taxon>Eukaryota</taxon>
        <taxon>Fungi</taxon>
        <taxon>Dikarya</taxon>
        <taxon>Ascomycota</taxon>
        <taxon>Pezizomycotina</taxon>
        <taxon>Leotiomycetes</taxon>
        <taxon>Helotiales</taxon>
        <taxon>Hyaloscyphaceae</taxon>
        <taxon>Hyaloscypha</taxon>
        <taxon>Hyaloscypha bicolor</taxon>
    </lineage>
</organism>
<dbReference type="GeneID" id="36588769"/>
<dbReference type="STRING" id="1095630.A0A2J6T1B9"/>
<dbReference type="SMART" id="SM00478">
    <property type="entry name" value="ENDO3c"/>
    <property type="match status" value="1"/>
</dbReference>
<evidence type="ECO:0000313" key="7">
    <source>
        <dbReference type="Proteomes" id="UP000235371"/>
    </source>
</evidence>
<dbReference type="InterPro" id="IPR051912">
    <property type="entry name" value="Alkylbase_DNA_Glycosylase/TA"/>
</dbReference>
<keyword evidence="2" id="KW-0227">DNA damage</keyword>
<evidence type="ECO:0000256" key="3">
    <source>
        <dbReference type="ARBA" id="ARBA00023204"/>
    </source>
</evidence>
<dbReference type="PANTHER" id="PTHR43003:SF5">
    <property type="entry name" value="DNA-3-METHYLADENINE GLYCOSYLASE"/>
    <property type="match status" value="1"/>
</dbReference>
<feature type="domain" description="HhH-GPD" evidence="5">
    <location>
        <begin position="185"/>
        <end position="358"/>
    </location>
</feature>
<dbReference type="InterPro" id="IPR011257">
    <property type="entry name" value="DNA_glycosylase"/>
</dbReference>
<evidence type="ECO:0000256" key="4">
    <source>
        <dbReference type="SAM" id="MobiDB-lite"/>
    </source>
</evidence>
<accession>A0A2J6T1B9</accession>